<dbReference type="Gene3D" id="3.40.50.11540">
    <property type="entry name" value="NADH-ubiquinone oxidoreductase 51kDa subunit"/>
    <property type="match status" value="1"/>
</dbReference>
<dbReference type="InterPro" id="IPR017900">
    <property type="entry name" value="4Fe4S_Fe_S_CS"/>
</dbReference>
<protein>
    <recommendedName>
        <fullName evidence="8">Ion-translocating oxidoreductase complex subunit C</fullName>
        <ecNumber evidence="8">7.-.-.-</ecNumber>
    </recommendedName>
    <alternativeName>
        <fullName evidence="8">Rnf electron transport complex subunit C</fullName>
    </alternativeName>
</protein>
<gene>
    <name evidence="11" type="primary">rsxC</name>
    <name evidence="8" type="synonym">rnfC</name>
    <name evidence="11" type="ORF">EC392_00970</name>
</gene>
<dbReference type="SUPFAM" id="SSF46548">
    <property type="entry name" value="alpha-helical ferredoxin"/>
    <property type="match status" value="1"/>
</dbReference>
<evidence type="ECO:0000256" key="8">
    <source>
        <dbReference type="HAMAP-Rule" id="MF_00461"/>
    </source>
</evidence>
<dbReference type="PROSITE" id="PS51379">
    <property type="entry name" value="4FE4S_FER_2"/>
    <property type="match status" value="2"/>
</dbReference>
<dbReference type="RefSeq" id="WP_085684186.1">
    <property type="nucleotide sequence ID" value="NZ_CP065534.1"/>
</dbReference>
<sequence length="644" mass="69332">MFNLLTAFGKNRIWPMKGGVRPPQMKSPSNQIPLRRLPLPDRLIIPLHAHLGPDSDLCVQVGDQVLRGQPLTRSVGPTVPVHAPTSGTIQAVRYHTATHPSGLPELSLILKPDGDDRWAERRPLQDYRQTAPHMLRDYLHQAGIAGLGSIGFATASPWPDAPCDIDTLIINAAESEPYLTADDRLMQECAAELSVGIDILDRLYAPQRILVGIEDNKPQAIAALKQALHASPRVHIRVIPSRYPSSNVAMLTRVLTGKIVPNGQPTTRAGVLVQNVSTLYAVKRAVIDGEPLTERVVTVAGQALQRPGNVWARLGTPVRYLLRQAGYRVTRGQPMVIVGGPMTGFTLSELDVPVTPASSAILAPARDEIHPELEAQACIRCGECADACPTGLLPQQLFKFIRDNDHEQARQHHLSACIECGACAYVCPSHIPLVQYFRQSKAEIQSWEQEAQRAAAAKARFVAKKARLVREKAAREQRHQRAAAMVAPAPKTPAEPSANVKPAIDTTTVTSGKRGAAVRAAIERAKALQAEALATPQPVATAPRQTAAPGDTAPPRRSEHDPRKAAVAAAIARVKARKAAQQQTPSSDASPVKAEGVDALPAANTESEHDPRKAAVAAAIARVKARKASQALQGSQTETQSQEE</sequence>
<comment type="function">
    <text evidence="8">Part of a membrane-bound complex that couples electron transfer with translocation of ions across the membrane.</text>
</comment>
<reference evidence="11 12" key="1">
    <citation type="submission" date="2018-10" db="EMBL/GenBank/DDBJ databases">
        <title>New species genome.</title>
        <authorList>
            <person name="Li Y."/>
        </authorList>
    </citation>
    <scope>NUCLEOTIDE SEQUENCE [LARGE SCALE GENOMIC DNA]</scope>
    <source>
        <strain evidence="11 12">L6_4B</strain>
    </source>
</reference>
<evidence type="ECO:0000256" key="4">
    <source>
        <dbReference type="ARBA" id="ARBA00022737"/>
    </source>
</evidence>
<organism evidence="11 12">
    <name type="scientific">Lonsdalea populi</name>
    <dbReference type="NCBI Taxonomy" id="1172565"/>
    <lineage>
        <taxon>Bacteria</taxon>
        <taxon>Pseudomonadati</taxon>
        <taxon>Pseudomonadota</taxon>
        <taxon>Gammaproteobacteria</taxon>
        <taxon>Enterobacterales</taxon>
        <taxon>Pectobacteriaceae</taxon>
        <taxon>Lonsdalea</taxon>
    </lineage>
</organism>
<dbReference type="NCBIfam" id="NF003454">
    <property type="entry name" value="PRK05035.1"/>
    <property type="match status" value="1"/>
</dbReference>
<evidence type="ECO:0000256" key="9">
    <source>
        <dbReference type="SAM" id="MobiDB-lite"/>
    </source>
</evidence>
<comment type="caution">
    <text evidence="11">The sequence shown here is derived from an EMBL/GenBank/DDBJ whole genome shotgun (WGS) entry which is preliminary data.</text>
</comment>
<dbReference type="SUPFAM" id="SSF142019">
    <property type="entry name" value="Nqo1 FMN-binding domain-like"/>
    <property type="match status" value="1"/>
</dbReference>
<feature type="binding site" evidence="8">
    <location>
        <position position="417"/>
    </location>
    <ligand>
        <name>[4Fe-4S] cluster</name>
        <dbReference type="ChEBI" id="CHEBI:49883"/>
        <label>2</label>
    </ligand>
</feature>
<dbReference type="PANTHER" id="PTHR43034">
    <property type="entry name" value="ION-TRANSLOCATING OXIDOREDUCTASE COMPLEX SUBUNIT C"/>
    <property type="match status" value="1"/>
</dbReference>
<dbReference type="GO" id="GO:0046872">
    <property type="term" value="F:metal ion binding"/>
    <property type="evidence" value="ECO:0007669"/>
    <property type="project" value="UniProtKB-KW"/>
</dbReference>
<dbReference type="InterPro" id="IPR037225">
    <property type="entry name" value="Nuo51_FMN-bd_sf"/>
</dbReference>
<accession>A0A3N0UX10</accession>
<comment type="subunit">
    <text evidence="8">The complex is composed of six subunits: RnfA, RnfB, RnfC, RnfD, RnfE and RnfG.</text>
</comment>
<feature type="compositionally biased region" description="Basic and acidic residues" evidence="9">
    <location>
        <begin position="554"/>
        <end position="564"/>
    </location>
</feature>
<dbReference type="Proteomes" id="UP000274511">
    <property type="component" value="Unassembled WGS sequence"/>
</dbReference>
<name>A0A3N0UX10_9GAMM</name>
<dbReference type="Gene3D" id="3.30.70.20">
    <property type="match status" value="1"/>
</dbReference>
<feature type="binding site" evidence="8">
    <location>
        <position position="423"/>
    </location>
    <ligand>
        <name>[4Fe-4S] cluster</name>
        <dbReference type="ChEBI" id="CHEBI:49883"/>
        <label>2</label>
    </ligand>
</feature>
<dbReference type="GO" id="GO:0005886">
    <property type="term" value="C:plasma membrane"/>
    <property type="evidence" value="ECO:0007669"/>
    <property type="project" value="UniProtKB-SubCell"/>
</dbReference>
<dbReference type="InterPro" id="IPR026902">
    <property type="entry name" value="RnfC_N"/>
</dbReference>
<dbReference type="Pfam" id="PF13375">
    <property type="entry name" value="RnfC_N"/>
    <property type="match status" value="1"/>
</dbReference>
<comment type="cofactor">
    <cofactor evidence="8">
        <name>[4Fe-4S] cluster</name>
        <dbReference type="ChEBI" id="CHEBI:49883"/>
    </cofactor>
    <text evidence="8">Binds 2 [4Fe-4S] clusters per subunit.</text>
</comment>
<dbReference type="Pfam" id="PF01512">
    <property type="entry name" value="Complex1_51K"/>
    <property type="match status" value="1"/>
</dbReference>
<dbReference type="InterPro" id="IPR017896">
    <property type="entry name" value="4Fe4S_Fe-S-bd"/>
</dbReference>
<feature type="binding site" evidence="8">
    <location>
        <position position="381"/>
    </location>
    <ligand>
        <name>[4Fe-4S] cluster</name>
        <dbReference type="ChEBI" id="CHEBI:49883"/>
        <label>1</label>
    </ligand>
</feature>
<feature type="binding site" evidence="8">
    <location>
        <position position="378"/>
    </location>
    <ligand>
        <name>[4Fe-4S] cluster</name>
        <dbReference type="ChEBI" id="CHEBI:49883"/>
        <label>1</label>
    </ligand>
</feature>
<keyword evidence="8" id="KW-0997">Cell inner membrane</keyword>
<dbReference type="EMBL" id="RJUJ01000001">
    <property type="protein sequence ID" value="ROH84750.1"/>
    <property type="molecule type" value="Genomic_DNA"/>
</dbReference>
<keyword evidence="8" id="KW-1003">Cell membrane</keyword>
<feature type="region of interest" description="Disordered" evidence="9">
    <location>
        <begin position="533"/>
        <end position="644"/>
    </location>
</feature>
<feature type="binding site" evidence="8">
    <location>
        <position position="420"/>
    </location>
    <ligand>
        <name>[4Fe-4S] cluster</name>
        <dbReference type="ChEBI" id="CHEBI:49883"/>
        <label>2</label>
    </ligand>
</feature>
<feature type="binding site" evidence="8">
    <location>
        <position position="427"/>
    </location>
    <ligand>
        <name>[4Fe-4S] cluster</name>
        <dbReference type="ChEBI" id="CHEBI:49883"/>
        <label>1</label>
    </ligand>
</feature>
<feature type="compositionally biased region" description="Low complexity" evidence="9">
    <location>
        <begin position="565"/>
        <end position="583"/>
    </location>
</feature>
<keyword evidence="8" id="KW-0472">Membrane</keyword>
<dbReference type="GO" id="GO:0051539">
    <property type="term" value="F:4 iron, 4 sulfur cluster binding"/>
    <property type="evidence" value="ECO:0007669"/>
    <property type="project" value="UniProtKB-KW"/>
</dbReference>
<dbReference type="AlphaFoldDB" id="A0A3N0UX10"/>
<feature type="domain" description="4Fe-4S ferredoxin-type" evidence="10">
    <location>
        <begin position="369"/>
        <end position="398"/>
    </location>
</feature>
<feature type="domain" description="4Fe-4S ferredoxin-type" evidence="10">
    <location>
        <begin position="408"/>
        <end position="437"/>
    </location>
</feature>
<feature type="region of interest" description="Disordered" evidence="9">
    <location>
        <begin position="475"/>
        <end position="500"/>
    </location>
</feature>
<evidence type="ECO:0000256" key="3">
    <source>
        <dbReference type="ARBA" id="ARBA00022723"/>
    </source>
</evidence>
<evidence type="ECO:0000256" key="6">
    <source>
        <dbReference type="ARBA" id="ARBA00023004"/>
    </source>
</evidence>
<dbReference type="PANTHER" id="PTHR43034:SF2">
    <property type="entry name" value="ION-TRANSLOCATING OXIDOREDUCTASE COMPLEX SUBUNIT C"/>
    <property type="match status" value="1"/>
</dbReference>
<keyword evidence="6 8" id="KW-0408">Iron</keyword>
<dbReference type="InterPro" id="IPR019554">
    <property type="entry name" value="Soluble_ligand-bd"/>
</dbReference>
<keyword evidence="1 8" id="KW-0813">Transport</keyword>
<dbReference type="GO" id="GO:0022900">
    <property type="term" value="P:electron transport chain"/>
    <property type="evidence" value="ECO:0007669"/>
    <property type="project" value="UniProtKB-UniRule"/>
</dbReference>
<keyword evidence="7 8" id="KW-0411">Iron-sulfur</keyword>
<evidence type="ECO:0000256" key="5">
    <source>
        <dbReference type="ARBA" id="ARBA00022982"/>
    </source>
</evidence>
<dbReference type="NCBIfam" id="TIGR01945">
    <property type="entry name" value="rnfC"/>
    <property type="match status" value="1"/>
</dbReference>
<dbReference type="PROSITE" id="PS00198">
    <property type="entry name" value="4FE4S_FER_1"/>
    <property type="match status" value="2"/>
</dbReference>
<comment type="subcellular location">
    <subcellularLocation>
        <location evidence="8">Cell inner membrane</location>
        <topology evidence="8">Peripheral membrane protein</topology>
    </subcellularLocation>
</comment>
<dbReference type="HAMAP" id="MF_00461">
    <property type="entry name" value="RsxC_RnfC"/>
    <property type="match status" value="1"/>
</dbReference>
<dbReference type="Pfam" id="PF10531">
    <property type="entry name" value="SLBB"/>
    <property type="match status" value="1"/>
</dbReference>
<dbReference type="EC" id="7.-.-.-" evidence="8"/>
<dbReference type="Pfam" id="PF13187">
    <property type="entry name" value="Fer4_9"/>
    <property type="match status" value="1"/>
</dbReference>
<evidence type="ECO:0000256" key="2">
    <source>
        <dbReference type="ARBA" id="ARBA00022485"/>
    </source>
</evidence>
<evidence type="ECO:0000256" key="1">
    <source>
        <dbReference type="ARBA" id="ARBA00022448"/>
    </source>
</evidence>
<dbReference type="GO" id="GO:0009055">
    <property type="term" value="F:electron transfer activity"/>
    <property type="evidence" value="ECO:0007669"/>
    <property type="project" value="InterPro"/>
</dbReference>
<dbReference type="GeneID" id="61121977"/>
<proteinExistence type="inferred from homology"/>
<feature type="compositionally biased region" description="Low complexity" evidence="9">
    <location>
        <begin position="635"/>
        <end position="644"/>
    </location>
</feature>
<keyword evidence="3 8" id="KW-0479">Metal-binding</keyword>
<dbReference type="STRING" id="1172565.AU508_01130"/>
<evidence type="ECO:0000313" key="11">
    <source>
        <dbReference type="EMBL" id="ROH84750.1"/>
    </source>
</evidence>
<dbReference type="OrthoDB" id="9767754at2"/>
<keyword evidence="5 8" id="KW-0249">Electron transport</keyword>
<dbReference type="InterPro" id="IPR011538">
    <property type="entry name" value="Nuo51_FMN-bd"/>
</dbReference>
<evidence type="ECO:0000259" key="10">
    <source>
        <dbReference type="PROSITE" id="PS51379"/>
    </source>
</evidence>
<feature type="binding site" evidence="8">
    <location>
        <position position="384"/>
    </location>
    <ligand>
        <name>[4Fe-4S] cluster</name>
        <dbReference type="ChEBI" id="CHEBI:49883"/>
        <label>1</label>
    </ligand>
</feature>
<evidence type="ECO:0000313" key="12">
    <source>
        <dbReference type="Proteomes" id="UP000274511"/>
    </source>
</evidence>
<comment type="similarity">
    <text evidence="8">Belongs to the 4Fe4S bacterial-type ferredoxin family. RnfC subfamily.</text>
</comment>
<keyword evidence="8" id="KW-1278">Translocase</keyword>
<dbReference type="InterPro" id="IPR010208">
    <property type="entry name" value="Ion_transpt_RnfC/RsxC"/>
</dbReference>
<feature type="binding site" evidence="8">
    <location>
        <position position="388"/>
    </location>
    <ligand>
        <name>[4Fe-4S] cluster</name>
        <dbReference type="ChEBI" id="CHEBI:49883"/>
        <label>2</label>
    </ligand>
</feature>
<keyword evidence="4 8" id="KW-0677">Repeat</keyword>
<keyword evidence="2 8" id="KW-0004">4Fe-4S</keyword>
<evidence type="ECO:0000256" key="7">
    <source>
        <dbReference type="ARBA" id="ARBA00023014"/>
    </source>
</evidence>